<evidence type="ECO:0000256" key="5">
    <source>
        <dbReference type="ARBA" id="ARBA00023002"/>
    </source>
</evidence>
<dbReference type="InParanoid" id="A0A2N3MZ05"/>
<dbReference type="AlphaFoldDB" id="A0A2N3MZ05"/>
<dbReference type="InterPro" id="IPR001128">
    <property type="entry name" value="Cyt_P450"/>
</dbReference>
<proteinExistence type="inferred from homology"/>
<evidence type="ECO:0000256" key="1">
    <source>
        <dbReference type="ARBA" id="ARBA00001971"/>
    </source>
</evidence>
<evidence type="ECO:0000256" key="7">
    <source>
        <dbReference type="ARBA" id="ARBA00023033"/>
    </source>
</evidence>
<dbReference type="InterPro" id="IPR036396">
    <property type="entry name" value="Cyt_P450_sf"/>
</dbReference>
<feature type="transmembrane region" description="Helical" evidence="10">
    <location>
        <begin position="300"/>
        <end position="330"/>
    </location>
</feature>
<keyword evidence="12" id="KW-1185">Reference proteome</keyword>
<keyword evidence="4 8" id="KW-0479">Metal-binding</keyword>
<feature type="region of interest" description="Disordered" evidence="9">
    <location>
        <begin position="421"/>
        <end position="442"/>
    </location>
</feature>
<dbReference type="VEuPathDB" id="FungiDB:jhhlp_008790"/>
<evidence type="ECO:0008006" key="13">
    <source>
        <dbReference type="Google" id="ProtNLM"/>
    </source>
</evidence>
<dbReference type="InterPro" id="IPR050364">
    <property type="entry name" value="Cytochrome_P450_fung"/>
</dbReference>
<feature type="transmembrane region" description="Helical" evidence="10">
    <location>
        <begin position="6"/>
        <end position="23"/>
    </location>
</feature>
<name>A0A2N3MZ05_9PEZI</name>
<comment type="similarity">
    <text evidence="2">Belongs to the cytochrome P450 family.</text>
</comment>
<organism evidence="11 12">
    <name type="scientific">Lomentospora prolificans</name>
    <dbReference type="NCBI Taxonomy" id="41688"/>
    <lineage>
        <taxon>Eukaryota</taxon>
        <taxon>Fungi</taxon>
        <taxon>Dikarya</taxon>
        <taxon>Ascomycota</taxon>
        <taxon>Pezizomycotina</taxon>
        <taxon>Sordariomycetes</taxon>
        <taxon>Hypocreomycetidae</taxon>
        <taxon>Microascales</taxon>
        <taxon>Microascaceae</taxon>
        <taxon>Lomentospora</taxon>
    </lineage>
</organism>
<dbReference type="InterPro" id="IPR002401">
    <property type="entry name" value="Cyt_P450_E_grp-I"/>
</dbReference>
<dbReference type="CDD" id="cd11065">
    <property type="entry name" value="CYP64-like"/>
    <property type="match status" value="1"/>
</dbReference>
<keyword evidence="10" id="KW-0812">Transmembrane</keyword>
<dbReference type="OrthoDB" id="2789670at2759"/>
<dbReference type="Gene3D" id="1.10.630.10">
    <property type="entry name" value="Cytochrome P450"/>
    <property type="match status" value="1"/>
</dbReference>
<dbReference type="GO" id="GO:0020037">
    <property type="term" value="F:heme binding"/>
    <property type="evidence" value="ECO:0007669"/>
    <property type="project" value="InterPro"/>
</dbReference>
<sequence length="535" mass="60423">MAPVFSSPWGTYIILALVGYFVYRQFRSTIRHGKSPPAPKPLPIVGNVRDLPPPGVPEFRHWLKHKDLYGPISSVTVMDMTLVIVHDKATARHLLEQVASKTSGRPTMVFANQLCGYESIILCQGYTSTFRRYRKLLHQELGTKASAARFQDAQEIEVNRQLVRALHEPEKWLQHYKTTAGATVLKMAYGYTVESGKPDALVTLIDKMMTEFSLAAVPGAWLVDLIPILRYLPENFPGATFKKTARKWNQSVKTSAFTPYRFVQRQMDALNHRESYVSRLIIQQFKANSEGKLTSEDENAIVWTAATLYGAAADTTVITLTAFTLAMILFPRVQWKAQEEIDRVGGGDRLPTFGDRAKLPYINAMVKEALRWWPITPMSFPHTATEDLEYNGYHIRKGTYLLPAVWWFLHDPDVYADPESFDPDRFLSPPNEPDPTSDTSGYGRRICPGRFFADAGLYLNILLSLAVFNIGKAVDEFGKEIEVAVDTKPRILTYPGEFQFNITPRSEKHASLVRQLEADLPLELSDAKSLDIVMS</sequence>
<dbReference type="STRING" id="41688.A0A2N3MZ05"/>
<dbReference type="PANTHER" id="PTHR46300">
    <property type="entry name" value="P450, PUTATIVE (EUROFUNG)-RELATED-RELATED"/>
    <property type="match status" value="1"/>
</dbReference>
<dbReference type="Pfam" id="PF00067">
    <property type="entry name" value="p450"/>
    <property type="match status" value="1"/>
</dbReference>
<reference evidence="11 12" key="1">
    <citation type="journal article" date="2017" name="G3 (Bethesda)">
        <title>First Draft Genome Sequence of the Pathogenic Fungus Lomentospora prolificans (Formerly Scedosporium prolificans).</title>
        <authorList>
            <person name="Luo R."/>
            <person name="Zimin A."/>
            <person name="Workman R."/>
            <person name="Fan Y."/>
            <person name="Pertea G."/>
            <person name="Grossman N."/>
            <person name="Wear M.P."/>
            <person name="Jia B."/>
            <person name="Miller H."/>
            <person name="Casadevall A."/>
            <person name="Timp W."/>
            <person name="Zhang S.X."/>
            <person name="Salzberg S.L."/>
        </authorList>
    </citation>
    <scope>NUCLEOTIDE SEQUENCE [LARGE SCALE GENOMIC DNA]</scope>
    <source>
        <strain evidence="11 12">JHH-5317</strain>
    </source>
</reference>
<comment type="caution">
    <text evidence="11">The sequence shown here is derived from an EMBL/GenBank/DDBJ whole genome shotgun (WGS) entry which is preliminary data.</text>
</comment>
<evidence type="ECO:0000256" key="10">
    <source>
        <dbReference type="SAM" id="Phobius"/>
    </source>
</evidence>
<dbReference type="EMBL" id="NLAX01001623">
    <property type="protein sequence ID" value="PKS05414.1"/>
    <property type="molecule type" value="Genomic_DNA"/>
</dbReference>
<dbReference type="SUPFAM" id="SSF48264">
    <property type="entry name" value="Cytochrome P450"/>
    <property type="match status" value="1"/>
</dbReference>
<accession>A0A2N3MZ05</accession>
<keyword evidence="6 8" id="KW-0408">Iron</keyword>
<comment type="cofactor">
    <cofactor evidence="1 8">
        <name>heme</name>
        <dbReference type="ChEBI" id="CHEBI:30413"/>
    </cofactor>
</comment>
<keyword evidence="5" id="KW-0560">Oxidoreductase</keyword>
<evidence type="ECO:0000256" key="4">
    <source>
        <dbReference type="ARBA" id="ARBA00022723"/>
    </source>
</evidence>
<keyword evidence="7" id="KW-0503">Monooxygenase</keyword>
<dbReference type="GO" id="GO:0005506">
    <property type="term" value="F:iron ion binding"/>
    <property type="evidence" value="ECO:0007669"/>
    <property type="project" value="InterPro"/>
</dbReference>
<dbReference type="PRINTS" id="PR00463">
    <property type="entry name" value="EP450I"/>
</dbReference>
<evidence type="ECO:0000313" key="11">
    <source>
        <dbReference type="EMBL" id="PKS05414.1"/>
    </source>
</evidence>
<dbReference type="PANTHER" id="PTHR46300:SF7">
    <property type="entry name" value="P450, PUTATIVE (EUROFUNG)-RELATED"/>
    <property type="match status" value="1"/>
</dbReference>
<evidence type="ECO:0000256" key="9">
    <source>
        <dbReference type="SAM" id="MobiDB-lite"/>
    </source>
</evidence>
<gene>
    <name evidence="11" type="ORF">jhhlp_008790</name>
</gene>
<evidence type="ECO:0000256" key="3">
    <source>
        <dbReference type="ARBA" id="ARBA00022617"/>
    </source>
</evidence>
<dbReference type="GO" id="GO:0004497">
    <property type="term" value="F:monooxygenase activity"/>
    <property type="evidence" value="ECO:0007669"/>
    <property type="project" value="UniProtKB-KW"/>
</dbReference>
<keyword evidence="3 8" id="KW-0349">Heme</keyword>
<feature type="binding site" description="axial binding residue" evidence="8">
    <location>
        <position position="447"/>
    </location>
    <ligand>
        <name>heme</name>
        <dbReference type="ChEBI" id="CHEBI:30413"/>
    </ligand>
    <ligandPart>
        <name>Fe</name>
        <dbReference type="ChEBI" id="CHEBI:18248"/>
    </ligandPart>
</feature>
<keyword evidence="10" id="KW-0472">Membrane</keyword>
<evidence type="ECO:0000313" key="12">
    <source>
        <dbReference type="Proteomes" id="UP000233524"/>
    </source>
</evidence>
<dbReference type="Proteomes" id="UP000233524">
    <property type="component" value="Unassembled WGS sequence"/>
</dbReference>
<evidence type="ECO:0000256" key="6">
    <source>
        <dbReference type="ARBA" id="ARBA00023004"/>
    </source>
</evidence>
<evidence type="ECO:0000256" key="2">
    <source>
        <dbReference type="ARBA" id="ARBA00010617"/>
    </source>
</evidence>
<dbReference type="GO" id="GO:0016705">
    <property type="term" value="F:oxidoreductase activity, acting on paired donors, with incorporation or reduction of molecular oxygen"/>
    <property type="evidence" value="ECO:0007669"/>
    <property type="project" value="InterPro"/>
</dbReference>
<keyword evidence="10" id="KW-1133">Transmembrane helix</keyword>
<protein>
    <recommendedName>
        <fullName evidence="13">O-methylsterigmatocystin oxidoreductase</fullName>
    </recommendedName>
</protein>
<evidence type="ECO:0000256" key="8">
    <source>
        <dbReference type="PIRSR" id="PIRSR602401-1"/>
    </source>
</evidence>